<name>A0ACD1BCU0_9CLOT</name>
<organism evidence="1 2">
    <name type="scientific">Candidatus Sarcina troglodytae</name>
    <dbReference type="NCBI Taxonomy" id="2726954"/>
    <lineage>
        <taxon>Bacteria</taxon>
        <taxon>Bacillati</taxon>
        <taxon>Bacillota</taxon>
        <taxon>Clostridia</taxon>
        <taxon>Eubacteriales</taxon>
        <taxon>Clostridiaceae</taxon>
        <taxon>Sarcina</taxon>
    </lineage>
</organism>
<reference evidence="1" key="1">
    <citation type="submission" date="2020-04" db="EMBL/GenBank/DDBJ databases">
        <title>A novel bacterium ('Candidatus Sarcina troglodytae' sp. nov.) linked to a protracted, uniformly lethal epizootic among sanctuary western chimpanzees (Pan troglodytes verus) in Sierra Leone.</title>
        <authorList>
            <person name="Owens L.A."/>
            <person name="Colitti B."/>
            <person name="Hirji I."/>
            <person name="Pizaro A."/>
            <person name="Jaffe J.E."/>
            <person name="Moittie S."/>
            <person name="Bishop-Lilly K.A."/>
            <person name="Estrella L.A."/>
            <person name="Voegtly L.J."/>
            <person name="Kuhn J.H."/>
            <person name="Suen G."/>
            <person name="Deblois C.L."/>
            <person name="Dunn C."/>
            <person name="Juan-Salles C."/>
            <person name="Goldberg T.L."/>
        </authorList>
    </citation>
    <scope>NUCLEOTIDE SEQUENCE</scope>
    <source>
        <strain evidence="1">JB2</strain>
    </source>
</reference>
<dbReference type="EMBL" id="CP051754">
    <property type="protein sequence ID" value="QPJ85197.1"/>
    <property type="molecule type" value="Genomic_DNA"/>
</dbReference>
<protein>
    <submittedName>
        <fullName evidence="1">Uncharacterized protein</fullName>
    </submittedName>
</protein>
<keyword evidence="2" id="KW-1185">Reference proteome</keyword>
<gene>
    <name evidence="1" type="ORF">HH195_04420</name>
</gene>
<evidence type="ECO:0000313" key="2">
    <source>
        <dbReference type="Proteomes" id="UP000594603"/>
    </source>
</evidence>
<accession>A0ACD1BCU0</accession>
<sequence>MEIADIIKKELHNNEYERLNEERLECDLQYSIKTINRLFKAKFKMTLKQYHKNYIANNIIKTAFLEGKSVKKYFEEIIDKNINMYWSDYKAFNTFINNKKY</sequence>
<proteinExistence type="predicted"/>
<dbReference type="Proteomes" id="UP000594603">
    <property type="component" value="Chromosome"/>
</dbReference>
<evidence type="ECO:0000313" key="1">
    <source>
        <dbReference type="EMBL" id="QPJ85197.1"/>
    </source>
</evidence>